<organism evidence="2">
    <name type="scientific">viral metagenome</name>
    <dbReference type="NCBI Taxonomy" id="1070528"/>
    <lineage>
        <taxon>unclassified sequences</taxon>
        <taxon>metagenomes</taxon>
        <taxon>organismal metagenomes</taxon>
    </lineage>
</organism>
<dbReference type="InterPro" id="IPR004843">
    <property type="entry name" value="Calcineurin-like_PHP"/>
</dbReference>
<dbReference type="SUPFAM" id="SSF56300">
    <property type="entry name" value="Metallo-dependent phosphatases"/>
    <property type="match status" value="1"/>
</dbReference>
<proteinExistence type="predicted"/>
<dbReference type="Pfam" id="PF00149">
    <property type="entry name" value="Metallophos"/>
    <property type="match status" value="1"/>
</dbReference>
<reference evidence="2" key="1">
    <citation type="journal article" date="2020" name="Nature">
        <title>Giant virus diversity and host interactions through global metagenomics.</title>
        <authorList>
            <person name="Schulz F."/>
            <person name="Roux S."/>
            <person name="Paez-Espino D."/>
            <person name="Jungbluth S."/>
            <person name="Walsh D.A."/>
            <person name="Denef V.J."/>
            <person name="McMahon K.D."/>
            <person name="Konstantinidis K.T."/>
            <person name="Eloe-Fadrosh E.A."/>
            <person name="Kyrpides N.C."/>
            <person name="Woyke T."/>
        </authorList>
    </citation>
    <scope>NUCLEOTIDE SEQUENCE</scope>
    <source>
        <strain evidence="2">GVMAG-S-1091796-13</strain>
    </source>
</reference>
<dbReference type="GO" id="GO:0016787">
    <property type="term" value="F:hydrolase activity"/>
    <property type="evidence" value="ECO:0007669"/>
    <property type="project" value="InterPro"/>
</dbReference>
<protein>
    <recommendedName>
        <fullName evidence="1">Calcineurin-like phosphoesterase domain-containing protein</fullName>
    </recommendedName>
</protein>
<evidence type="ECO:0000313" key="2">
    <source>
        <dbReference type="EMBL" id="QHS80807.1"/>
    </source>
</evidence>
<dbReference type="PANTHER" id="PTHR37844">
    <property type="entry name" value="SER/THR PROTEIN PHOSPHATASE SUPERFAMILY (AFU_ORTHOLOGUE AFUA_1G14840)"/>
    <property type="match status" value="1"/>
</dbReference>
<accession>A0A6C0ALW2</accession>
<dbReference type="AlphaFoldDB" id="A0A6C0ALW2"/>
<sequence>MYSMKIQYISDIHLEHRKDYYVNPVAPNLALCGDIGHPLKENYNYFINRCANDFKNVFIIFGNHEFYTKTSDKYTMDEIINLAKFPKNVYFLNNNSLYLNTYDDSVKLLPPKDIQNYIKIIGSTLWSNIDPNITKYVNDYKKIWVEHDRKMNYIDTLKLFNTNVSYILKELSCESNIDTVLLTHHGTHPICNGKYENKINKLGIDVSSAYVSFIERLYTFKNLIVCISGHTHSSINKYLYINNHKILFLSNQVGYKGEDKMILNYNPKAVWSYFSKSNIITFKKSNIKTWLGFGEGHACK</sequence>
<feature type="domain" description="Calcineurin-like phosphoesterase" evidence="1">
    <location>
        <begin position="4"/>
        <end position="233"/>
    </location>
</feature>
<dbReference type="InterPro" id="IPR029052">
    <property type="entry name" value="Metallo-depent_PP-like"/>
</dbReference>
<dbReference type="Gene3D" id="3.60.21.10">
    <property type="match status" value="1"/>
</dbReference>
<dbReference type="EMBL" id="MN740720">
    <property type="protein sequence ID" value="QHS80807.1"/>
    <property type="molecule type" value="Genomic_DNA"/>
</dbReference>
<evidence type="ECO:0000259" key="1">
    <source>
        <dbReference type="Pfam" id="PF00149"/>
    </source>
</evidence>
<dbReference type="PANTHER" id="PTHR37844:SF1">
    <property type="entry name" value="CALCINEURIN-LIKE PHOSPHOESTERASE DOMAIN-CONTAINING PROTEIN"/>
    <property type="match status" value="1"/>
</dbReference>
<name>A0A6C0ALW2_9ZZZZ</name>